<comment type="caution">
    <text evidence="2">The sequence shown here is derived from an EMBL/GenBank/DDBJ whole genome shotgun (WGS) entry which is preliminary data.</text>
</comment>
<dbReference type="VEuPathDB" id="TriTrypDB:TcBrA4_0059260"/>
<dbReference type="VEuPathDB" id="TriTrypDB:TcCLB.510431.320"/>
<gene>
    <name evidence="2" type="ORF">C4B63_2g386</name>
</gene>
<dbReference type="VEuPathDB" id="TriTrypDB:TcCLB.507771.110"/>
<accession>A0A2V2W237</accession>
<dbReference type="PANTHER" id="PTHR21356">
    <property type="entry name" value="ARMADILLO REPEAT CONTAINING 2"/>
    <property type="match status" value="1"/>
</dbReference>
<protein>
    <submittedName>
        <fullName evidence="2">Uncharacterized protein</fullName>
    </submittedName>
</protein>
<dbReference type="VEuPathDB" id="TriTrypDB:ECC02_002725"/>
<evidence type="ECO:0000313" key="2">
    <source>
        <dbReference type="EMBL" id="PWV02708.1"/>
    </source>
</evidence>
<feature type="region of interest" description="Disordered" evidence="1">
    <location>
        <begin position="48"/>
        <end position="71"/>
    </location>
</feature>
<dbReference type="AlphaFoldDB" id="A0A2V2W237"/>
<dbReference type="VEuPathDB" id="TriTrypDB:TcCL_NonESM04569"/>
<evidence type="ECO:0000256" key="1">
    <source>
        <dbReference type="SAM" id="MobiDB-lite"/>
    </source>
</evidence>
<dbReference type="VEuPathDB" id="TriTrypDB:BCY84_14548"/>
<dbReference type="EMBL" id="PRFA01000002">
    <property type="protein sequence ID" value="PWV02708.1"/>
    <property type="molecule type" value="Genomic_DNA"/>
</dbReference>
<organism evidence="2 3">
    <name type="scientific">Trypanosoma cruzi</name>
    <dbReference type="NCBI Taxonomy" id="5693"/>
    <lineage>
        <taxon>Eukaryota</taxon>
        <taxon>Discoba</taxon>
        <taxon>Euglenozoa</taxon>
        <taxon>Kinetoplastea</taxon>
        <taxon>Metakinetoplastina</taxon>
        <taxon>Trypanosomatida</taxon>
        <taxon>Trypanosomatidae</taxon>
        <taxon>Trypanosoma</taxon>
        <taxon>Schizotrypanum</taxon>
    </lineage>
</organism>
<dbReference type="VEuPathDB" id="TriTrypDB:TCSYLVIO_005611"/>
<dbReference type="VEuPathDB" id="TriTrypDB:TCDM_01617"/>
<dbReference type="SUPFAM" id="SSF48371">
    <property type="entry name" value="ARM repeat"/>
    <property type="match status" value="1"/>
</dbReference>
<dbReference type="Gene3D" id="1.25.10.10">
    <property type="entry name" value="Leucine-rich Repeat Variant"/>
    <property type="match status" value="2"/>
</dbReference>
<dbReference type="VEuPathDB" id="TriTrypDB:Tc_MARK_4234"/>
<sequence length="655" mass="72301">MPQNPQPKPSGTKTTLALRSLPVPPVDSGKAEIAVVGSRVVRLLRDARASVRTHQRPDTPLANAAPPRPKRGNRLSAIVVSASPTPSQLVTSAQNFDRAMFESSLDAANGIPQLQLEKLAELKLWLANPHHHLWDTAVARLLNMVKSTNTETQVVMTAASMLLRQNEVHQFSGLPFVIRRIHGLCEGGSVGKMLEEIMLRESLMQPLLQLMNTREIADTHTNVLWDVLEILRSCSANSDVILTQLVTLGVITGANALVKYILSSTCDSPSKATSPSSSSNVLCTLLPSLCLLYRNLSTQYSHLLRKLGSLDLLVEILDRFREDGAVVQAAARAMAKTVFEDCSLEHYQKGNRACRALVAALEANLLLGGLTVSRLCGTLARLVEESRELRDWLMRHHHWVLVRLVQAYITPQQVATAVHAESPHDLEEAQQEDLLQNITWLVGVAAISAECSTSFVIEITPLLVEFLKDLDVKKWHLTFIYTLMCLSNLSFFFDAVERIEGGKVALVEIYVTAGLILAGILFDGDTEATVEATRILGNMSLTNAGRDWMESYRCDEVCIVFLGHEDPRIVYNCFGILLNLTAADTCRVASDPDLMQMLLRHTGRYTREESIEAERIRENSRGITASSGDEDQGLSYTDQIADVVEKLLLNLSGLI</sequence>
<dbReference type="PANTHER" id="PTHR21356:SF1">
    <property type="entry name" value="ARMADILLO REPEAT-CONTAINING PROTEIN 2"/>
    <property type="match status" value="1"/>
</dbReference>
<name>A0A2V2W237_TRYCR</name>
<evidence type="ECO:0000313" key="3">
    <source>
        <dbReference type="Proteomes" id="UP000246121"/>
    </source>
</evidence>
<dbReference type="InterPro" id="IPR038905">
    <property type="entry name" value="ARMC2"/>
</dbReference>
<dbReference type="Proteomes" id="UP000246121">
    <property type="component" value="Unassembled WGS sequence"/>
</dbReference>
<feature type="region of interest" description="Disordered" evidence="1">
    <location>
        <begin position="1"/>
        <end position="23"/>
    </location>
</feature>
<proteinExistence type="predicted"/>
<dbReference type="InterPro" id="IPR011989">
    <property type="entry name" value="ARM-like"/>
</dbReference>
<dbReference type="InterPro" id="IPR016024">
    <property type="entry name" value="ARM-type_fold"/>
</dbReference>
<dbReference type="VEuPathDB" id="TriTrypDB:C3747_1g422"/>
<dbReference type="VEuPathDB" id="TriTrypDB:TcG_06762"/>
<dbReference type="VEuPathDB" id="TriTrypDB:TcYC6_0072230"/>
<dbReference type="GO" id="GO:0044782">
    <property type="term" value="P:cilium organization"/>
    <property type="evidence" value="ECO:0007669"/>
    <property type="project" value="TreeGrafter"/>
</dbReference>
<reference evidence="2 3" key="1">
    <citation type="journal article" date="2018" name="Microb. Genom.">
        <title>Expanding an expanded genome: long-read sequencing of Trypanosoma cruzi.</title>
        <authorList>
            <person name="Berna L."/>
            <person name="Rodriguez M."/>
            <person name="Chiribao M.L."/>
            <person name="Parodi-Talice A."/>
            <person name="Pita S."/>
            <person name="Rijo G."/>
            <person name="Alvarez-Valin F."/>
            <person name="Robello C."/>
        </authorList>
    </citation>
    <scope>NUCLEOTIDE SEQUENCE [LARGE SCALE GENOMIC DNA]</scope>
    <source>
        <strain evidence="2 3">Dm28c</strain>
    </source>
</reference>
<dbReference type="VEuPathDB" id="TriTrypDB:C4B63_2g386"/>